<evidence type="ECO:0000313" key="2">
    <source>
        <dbReference type="EMBL" id="KAF6094748.1"/>
    </source>
</evidence>
<accession>A0A833ZKU8</accession>
<evidence type="ECO:0000256" key="1">
    <source>
        <dbReference type="SAM" id="MobiDB-lite"/>
    </source>
</evidence>
<dbReference type="AlphaFoldDB" id="A0A833ZKU8"/>
<protein>
    <submittedName>
        <fullName evidence="2">Uncharacterized protein</fullName>
    </submittedName>
</protein>
<reference evidence="2 3" key="1">
    <citation type="journal article" date="2020" name="Nature">
        <title>Six reference-quality genomes reveal evolution of bat adaptations.</title>
        <authorList>
            <person name="Jebb D."/>
            <person name="Huang Z."/>
            <person name="Pippel M."/>
            <person name="Hughes G.M."/>
            <person name="Lavrichenko K."/>
            <person name="Devanna P."/>
            <person name="Winkler S."/>
            <person name="Jermiin L.S."/>
            <person name="Skirmuntt E.C."/>
            <person name="Katzourakis A."/>
            <person name="Burkitt-Gray L."/>
            <person name="Ray D.A."/>
            <person name="Sullivan K.A.M."/>
            <person name="Roscito J.G."/>
            <person name="Kirilenko B.M."/>
            <person name="Davalos L.M."/>
            <person name="Corthals A.P."/>
            <person name="Power M.L."/>
            <person name="Jones G."/>
            <person name="Ransome R.D."/>
            <person name="Dechmann D.K.N."/>
            <person name="Locatelli A.G."/>
            <person name="Puechmaille S.J."/>
            <person name="Fedrigo O."/>
            <person name="Jarvis E.D."/>
            <person name="Hiller M."/>
            <person name="Vernes S.C."/>
            <person name="Myers E.W."/>
            <person name="Teeling E.C."/>
        </authorList>
    </citation>
    <scope>NUCLEOTIDE SEQUENCE [LARGE SCALE GENOMIC DNA]</scope>
    <source>
        <strain evidence="2">Bat1K_MPI-CBG_1</strain>
    </source>
</reference>
<sequence length="152" mass="16324">MGPYIHRGQEPEPPRWRHAGWPGPGTFLGVCPHWHVESVTTEPHDGELPAMRTAGPCASDSLEHNIEQKKADTQKSTRGVAGSSRRQGRGSLRGQGSGERLAPRSEGEVSTGSPGAREGPRFDLGAGSAGLPRLCQSIQLHSLIYTVFCVHI</sequence>
<name>A0A833ZKU8_9CHIR</name>
<evidence type="ECO:0000313" key="3">
    <source>
        <dbReference type="Proteomes" id="UP000664940"/>
    </source>
</evidence>
<dbReference type="EMBL" id="JABVXQ010000008">
    <property type="protein sequence ID" value="KAF6094748.1"/>
    <property type="molecule type" value="Genomic_DNA"/>
</dbReference>
<feature type="region of interest" description="Disordered" evidence="1">
    <location>
        <begin position="40"/>
        <end position="124"/>
    </location>
</feature>
<comment type="caution">
    <text evidence="2">The sequence shown here is derived from an EMBL/GenBank/DDBJ whole genome shotgun (WGS) entry which is preliminary data.</text>
</comment>
<feature type="region of interest" description="Disordered" evidence="1">
    <location>
        <begin position="1"/>
        <end position="20"/>
    </location>
</feature>
<feature type="compositionally biased region" description="Basic and acidic residues" evidence="1">
    <location>
        <begin position="61"/>
        <end position="75"/>
    </location>
</feature>
<organism evidence="2 3">
    <name type="scientific">Phyllostomus discolor</name>
    <name type="common">pale spear-nosed bat</name>
    <dbReference type="NCBI Taxonomy" id="89673"/>
    <lineage>
        <taxon>Eukaryota</taxon>
        <taxon>Metazoa</taxon>
        <taxon>Chordata</taxon>
        <taxon>Craniata</taxon>
        <taxon>Vertebrata</taxon>
        <taxon>Euteleostomi</taxon>
        <taxon>Mammalia</taxon>
        <taxon>Eutheria</taxon>
        <taxon>Laurasiatheria</taxon>
        <taxon>Chiroptera</taxon>
        <taxon>Yangochiroptera</taxon>
        <taxon>Phyllostomidae</taxon>
        <taxon>Phyllostominae</taxon>
        <taxon>Phyllostomus</taxon>
    </lineage>
</organism>
<gene>
    <name evidence="2" type="ORF">HJG60_011846</name>
</gene>
<proteinExistence type="predicted"/>
<dbReference type="Proteomes" id="UP000664940">
    <property type="component" value="Unassembled WGS sequence"/>
</dbReference>